<dbReference type="EMBL" id="FNVR01000027">
    <property type="protein sequence ID" value="SEG35865.1"/>
    <property type="molecule type" value="Genomic_DNA"/>
</dbReference>
<keyword evidence="2" id="KW-1185">Reference proteome</keyword>
<name>A0A1H5ZJC6_9BACT</name>
<organism evidence="1 2">
    <name type="scientific">Algoriphagus boritolerans DSM 17298 = JCM 18970</name>
    <dbReference type="NCBI Taxonomy" id="1120964"/>
    <lineage>
        <taxon>Bacteria</taxon>
        <taxon>Pseudomonadati</taxon>
        <taxon>Bacteroidota</taxon>
        <taxon>Cytophagia</taxon>
        <taxon>Cytophagales</taxon>
        <taxon>Cyclobacteriaceae</taxon>
        <taxon>Algoriphagus</taxon>
    </lineage>
</organism>
<dbReference type="OrthoDB" id="828271at2"/>
<evidence type="ECO:0000313" key="1">
    <source>
        <dbReference type="EMBL" id="SEG35865.1"/>
    </source>
</evidence>
<proteinExistence type="predicted"/>
<dbReference type="Proteomes" id="UP000236736">
    <property type="component" value="Unassembled WGS sequence"/>
</dbReference>
<protein>
    <submittedName>
        <fullName evidence="1">Uncharacterized protein</fullName>
    </submittedName>
</protein>
<dbReference type="RefSeq" id="WP_103926122.1">
    <property type="nucleotide sequence ID" value="NZ_BBFN01000110.1"/>
</dbReference>
<sequence length="86" mass="9933">MNLPINLTNEERAALRAELVVLEARIRAKILKITWTNQKLPYDRLAKGRRLKELVLLAIRFLDEGRMVDLGLCVRELPNAVIKLKN</sequence>
<reference evidence="2" key="1">
    <citation type="submission" date="2016-10" db="EMBL/GenBank/DDBJ databases">
        <authorList>
            <person name="Varghese N."/>
            <person name="Submissions S."/>
        </authorList>
    </citation>
    <scope>NUCLEOTIDE SEQUENCE [LARGE SCALE GENOMIC DNA]</scope>
    <source>
        <strain evidence="2">DSM 17298</strain>
    </source>
</reference>
<gene>
    <name evidence="1" type="ORF">SAMN03080598_03527</name>
</gene>
<dbReference type="AlphaFoldDB" id="A0A1H5ZJC6"/>
<evidence type="ECO:0000313" key="2">
    <source>
        <dbReference type="Proteomes" id="UP000236736"/>
    </source>
</evidence>
<accession>A0A1H5ZJC6</accession>